<keyword evidence="7 15" id="KW-0418">Kinase</keyword>
<reference evidence="15 16" key="1">
    <citation type="submission" date="2019-04" db="EMBL/GenBank/DDBJ databases">
        <title>Sphingomonas psychrotolerans sp. nov., isolated from soil in the Tianshan Mountains, Xinjiang, China.</title>
        <authorList>
            <person name="Luo Y."/>
            <person name="Sheng H."/>
        </authorList>
    </citation>
    <scope>NUCLEOTIDE SEQUENCE [LARGE SCALE GENOMIC DNA]</scope>
    <source>
        <strain evidence="15 16">ZFGT-11</strain>
    </source>
</reference>
<accession>A0A4S1XHX5</accession>
<evidence type="ECO:0000259" key="13">
    <source>
        <dbReference type="PROSITE" id="PS50109"/>
    </source>
</evidence>
<dbReference type="InterPro" id="IPR003594">
    <property type="entry name" value="HATPase_dom"/>
</dbReference>
<evidence type="ECO:0000256" key="10">
    <source>
        <dbReference type="ARBA" id="ARBA00023136"/>
    </source>
</evidence>
<dbReference type="PRINTS" id="PR00344">
    <property type="entry name" value="BCTRLSENSOR"/>
</dbReference>
<dbReference type="Gene3D" id="3.30.565.10">
    <property type="entry name" value="Histidine kinase-like ATPase, C-terminal domain"/>
    <property type="match status" value="1"/>
</dbReference>
<name>A0A4S1XHX5_9SPHN</name>
<dbReference type="PANTHER" id="PTHR45436:SF5">
    <property type="entry name" value="SENSOR HISTIDINE KINASE TRCS"/>
    <property type="match status" value="1"/>
</dbReference>
<evidence type="ECO:0000256" key="3">
    <source>
        <dbReference type="ARBA" id="ARBA00012438"/>
    </source>
</evidence>
<keyword evidence="16" id="KW-1185">Reference proteome</keyword>
<keyword evidence="9" id="KW-0902">Two-component regulatory system</keyword>
<dbReference type="GO" id="GO:0000155">
    <property type="term" value="F:phosphorelay sensor kinase activity"/>
    <property type="evidence" value="ECO:0007669"/>
    <property type="project" value="InterPro"/>
</dbReference>
<evidence type="ECO:0000256" key="9">
    <source>
        <dbReference type="ARBA" id="ARBA00023012"/>
    </source>
</evidence>
<evidence type="ECO:0000256" key="12">
    <source>
        <dbReference type="SAM" id="Phobius"/>
    </source>
</evidence>
<evidence type="ECO:0000256" key="2">
    <source>
        <dbReference type="ARBA" id="ARBA00004370"/>
    </source>
</evidence>
<feature type="region of interest" description="Disordered" evidence="11">
    <location>
        <begin position="91"/>
        <end position="139"/>
    </location>
</feature>
<dbReference type="CDD" id="cd00082">
    <property type="entry name" value="HisKA"/>
    <property type="match status" value="1"/>
</dbReference>
<evidence type="ECO:0000256" key="1">
    <source>
        <dbReference type="ARBA" id="ARBA00000085"/>
    </source>
</evidence>
<organism evidence="15 16">
    <name type="scientific">Sphingomonas gei</name>
    <dbReference type="NCBI Taxonomy" id="1395960"/>
    <lineage>
        <taxon>Bacteria</taxon>
        <taxon>Pseudomonadati</taxon>
        <taxon>Pseudomonadota</taxon>
        <taxon>Alphaproteobacteria</taxon>
        <taxon>Sphingomonadales</taxon>
        <taxon>Sphingomonadaceae</taxon>
        <taxon>Sphingomonas</taxon>
    </lineage>
</organism>
<dbReference type="SUPFAM" id="SSF47384">
    <property type="entry name" value="Homodimeric domain of signal transducing histidine kinase"/>
    <property type="match status" value="1"/>
</dbReference>
<gene>
    <name evidence="15" type="ORF">E5A73_00505</name>
</gene>
<feature type="domain" description="Histidine kinase" evidence="13">
    <location>
        <begin position="251"/>
        <end position="450"/>
    </location>
</feature>
<evidence type="ECO:0000256" key="4">
    <source>
        <dbReference type="ARBA" id="ARBA00022553"/>
    </source>
</evidence>
<evidence type="ECO:0000256" key="5">
    <source>
        <dbReference type="ARBA" id="ARBA00022679"/>
    </source>
</evidence>
<dbReference type="EMBL" id="SRXT01000001">
    <property type="protein sequence ID" value="TGX55655.1"/>
    <property type="molecule type" value="Genomic_DNA"/>
</dbReference>
<keyword evidence="4" id="KW-0597">Phosphoprotein</keyword>
<protein>
    <recommendedName>
        <fullName evidence="3">histidine kinase</fullName>
        <ecNumber evidence="3">2.7.13.3</ecNumber>
    </recommendedName>
</protein>
<evidence type="ECO:0000256" key="11">
    <source>
        <dbReference type="SAM" id="MobiDB-lite"/>
    </source>
</evidence>
<dbReference type="PROSITE" id="PS50109">
    <property type="entry name" value="HIS_KIN"/>
    <property type="match status" value="1"/>
</dbReference>
<dbReference type="EC" id="2.7.13.3" evidence="3"/>
<evidence type="ECO:0000313" key="16">
    <source>
        <dbReference type="Proteomes" id="UP000306147"/>
    </source>
</evidence>
<dbReference type="SUPFAM" id="SSF55874">
    <property type="entry name" value="ATPase domain of HSP90 chaperone/DNA topoisomerase II/histidine kinase"/>
    <property type="match status" value="1"/>
</dbReference>
<feature type="domain" description="HAMP" evidence="14">
    <location>
        <begin position="192"/>
        <end position="243"/>
    </location>
</feature>
<evidence type="ECO:0000256" key="6">
    <source>
        <dbReference type="ARBA" id="ARBA00022692"/>
    </source>
</evidence>
<dbReference type="PROSITE" id="PS50885">
    <property type="entry name" value="HAMP"/>
    <property type="match status" value="1"/>
</dbReference>
<dbReference type="SMART" id="SM00387">
    <property type="entry name" value="HATPase_c"/>
    <property type="match status" value="1"/>
</dbReference>
<keyword evidence="5" id="KW-0808">Transferase</keyword>
<dbReference type="InterPro" id="IPR050428">
    <property type="entry name" value="TCS_sensor_his_kinase"/>
</dbReference>
<evidence type="ECO:0000313" key="15">
    <source>
        <dbReference type="EMBL" id="TGX55655.1"/>
    </source>
</evidence>
<proteinExistence type="predicted"/>
<dbReference type="InterPro" id="IPR004358">
    <property type="entry name" value="Sig_transdc_His_kin-like_C"/>
</dbReference>
<keyword evidence="6 12" id="KW-0812">Transmembrane</keyword>
<dbReference type="InterPro" id="IPR003661">
    <property type="entry name" value="HisK_dim/P_dom"/>
</dbReference>
<comment type="caution">
    <text evidence="15">The sequence shown here is derived from an EMBL/GenBank/DDBJ whole genome shotgun (WGS) entry which is preliminary data.</text>
</comment>
<dbReference type="InterPro" id="IPR003660">
    <property type="entry name" value="HAMP_dom"/>
</dbReference>
<feature type="transmembrane region" description="Helical" evidence="12">
    <location>
        <begin position="168"/>
        <end position="189"/>
    </location>
</feature>
<dbReference type="InterPro" id="IPR005467">
    <property type="entry name" value="His_kinase_dom"/>
</dbReference>
<dbReference type="GO" id="GO:0005886">
    <property type="term" value="C:plasma membrane"/>
    <property type="evidence" value="ECO:0007669"/>
    <property type="project" value="TreeGrafter"/>
</dbReference>
<dbReference type="InterPro" id="IPR036097">
    <property type="entry name" value="HisK_dim/P_sf"/>
</dbReference>
<dbReference type="InterPro" id="IPR036890">
    <property type="entry name" value="HATPase_C_sf"/>
</dbReference>
<evidence type="ECO:0000259" key="14">
    <source>
        <dbReference type="PROSITE" id="PS50885"/>
    </source>
</evidence>
<dbReference type="Pfam" id="PF02518">
    <property type="entry name" value="HATPase_c"/>
    <property type="match status" value="1"/>
</dbReference>
<evidence type="ECO:0000256" key="8">
    <source>
        <dbReference type="ARBA" id="ARBA00022989"/>
    </source>
</evidence>
<evidence type="ECO:0000256" key="7">
    <source>
        <dbReference type="ARBA" id="ARBA00022777"/>
    </source>
</evidence>
<comment type="subcellular location">
    <subcellularLocation>
        <location evidence="2">Membrane</location>
    </subcellularLocation>
</comment>
<sequence>MMRLWPRSLFGRLLAIAGLSTVAALLFAGFTIGHVLERFVMRGFDDRLDAQVAVIARAVRRDGTLDTARAVDLPGFDERGSGWVWQVEGPTGQRWASTTDAVAPIRTRPQPDRPPHPRDAADPVPGESRGTAGEPLHSRTLSIATPAGAVIVTAIGPRRIIAAPIREAMAPLLLSLLLLGVGLAIATLLQLRIGLRPLRALKESLVEVRAGRQRHVPRDQPRELAPLVEELNALIDQNEAGLAHARQHVANLAHGLKTPLTALALKLAESGRDADGSLGDMIRQIDGRVRHHLGRARVAAPGGGRVRTMLAPAIADLIAVLRGIHAARGIEASIFVPPSIGVAVDPQDLDELLGNLLDNAWRHARSAIRVDVVLKGTAVIVSIEDDGPGIDDAAIAEAFLPGRRLDERGDGHGFGLSIARELAELNGGSLELTRSPQLKGLRADIQLPAQ</sequence>
<comment type="catalytic activity">
    <reaction evidence="1">
        <text>ATP + protein L-histidine = ADP + protein N-phospho-L-histidine.</text>
        <dbReference type="EC" id="2.7.13.3"/>
    </reaction>
</comment>
<dbReference type="Proteomes" id="UP000306147">
    <property type="component" value="Unassembled WGS sequence"/>
</dbReference>
<dbReference type="AlphaFoldDB" id="A0A4S1XHX5"/>
<dbReference type="PANTHER" id="PTHR45436">
    <property type="entry name" value="SENSOR HISTIDINE KINASE YKOH"/>
    <property type="match status" value="1"/>
</dbReference>
<dbReference type="OrthoDB" id="9809567at2"/>
<dbReference type="Gene3D" id="1.10.287.130">
    <property type="match status" value="1"/>
</dbReference>
<keyword evidence="10 12" id="KW-0472">Membrane</keyword>
<feature type="compositionally biased region" description="Basic and acidic residues" evidence="11">
    <location>
        <begin position="109"/>
        <end position="121"/>
    </location>
</feature>
<keyword evidence="8 12" id="KW-1133">Transmembrane helix</keyword>